<reference evidence="1" key="1">
    <citation type="journal article" date="2020" name="Nat. Commun.">
        <title>Large-scale genome sequencing of mycorrhizal fungi provides insights into the early evolution of symbiotic traits.</title>
        <authorList>
            <person name="Miyauchi S."/>
            <person name="Kiss E."/>
            <person name="Kuo A."/>
            <person name="Drula E."/>
            <person name="Kohler A."/>
            <person name="Sanchez-Garcia M."/>
            <person name="Morin E."/>
            <person name="Andreopoulos B."/>
            <person name="Barry K.W."/>
            <person name="Bonito G."/>
            <person name="Buee M."/>
            <person name="Carver A."/>
            <person name="Chen C."/>
            <person name="Cichocki N."/>
            <person name="Clum A."/>
            <person name="Culley D."/>
            <person name="Crous P.W."/>
            <person name="Fauchery L."/>
            <person name="Girlanda M."/>
            <person name="Hayes R.D."/>
            <person name="Keri Z."/>
            <person name="LaButti K."/>
            <person name="Lipzen A."/>
            <person name="Lombard V."/>
            <person name="Magnuson J."/>
            <person name="Maillard F."/>
            <person name="Murat C."/>
            <person name="Nolan M."/>
            <person name="Ohm R.A."/>
            <person name="Pangilinan J."/>
            <person name="Pereira M.F."/>
            <person name="Perotto S."/>
            <person name="Peter M."/>
            <person name="Pfister S."/>
            <person name="Riley R."/>
            <person name="Sitrit Y."/>
            <person name="Stielow J.B."/>
            <person name="Szollosi G."/>
            <person name="Zifcakova L."/>
            <person name="Stursova M."/>
            <person name="Spatafora J.W."/>
            <person name="Tedersoo L."/>
            <person name="Vaario L.M."/>
            <person name="Yamada A."/>
            <person name="Yan M."/>
            <person name="Wang P."/>
            <person name="Xu J."/>
            <person name="Bruns T."/>
            <person name="Baldrian P."/>
            <person name="Vilgalys R."/>
            <person name="Dunand C."/>
            <person name="Henrissat B."/>
            <person name="Grigoriev I.V."/>
            <person name="Hibbett D."/>
            <person name="Nagy L.G."/>
            <person name="Martin F.M."/>
        </authorList>
    </citation>
    <scope>NUCLEOTIDE SEQUENCE</scope>
    <source>
        <strain evidence="1">UP504</strain>
    </source>
</reference>
<dbReference type="Proteomes" id="UP000886523">
    <property type="component" value="Unassembled WGS sequence"/>
</dbReference>
<dbReference type="Gene3D" id="3.30.9.10">
    <property type="entry name" value="D-Amino Acid Oxidase, subunit A, domain 2"/>
    <property type="match status" value="1"/>
</dbReference>
<name>A0A9P6AMB4_9AGAM</name>
<dbReference type="InterPro" id="IPR036188">
    <property type="entry name" value="FAD/NAD-bd_sf"/>
</dbReference>
<comment type="caution">
    <text evidence="1">The sequence shown here is derived from an EMBL/GenBank/DDBJ whole genome shotgun (WGS) entry which is preliminary data.</text>
</comment>
<evidence type="ECO:0000313" key="2">
    <source>
        <dbReference type="Proteomes" id="UP000886523"/>
    </source>
</evidence>
<keyword evidence="2" id="KW-1185">Reference proteome</keyword>
<sequence>MYANLSLMRMMQVVSPLPLFCPRLGSPFASEKALDYQIGVRGNGIQVSAFGPPWLPGLGPQPNTLLRPRILKLFKILGLVTDIFDNSIEPPRMTEKLALGGNLTFSPLSGRNSSTLHKMLTRTTNLLKHGKRGSSENEALEVDWVIGADGARGTTPKRLGINFWGETVEKQGFPVAEVDMEGPNREYWAAYESAATRLVLALPMPVGPAPHFAVVGNETPKEIQKAVDIICGSVWCGIFPCHEKSVYSLLLSTYETDRMPPIKEMLELTTNLHTQSMSDGGMASKDTSQSVNPRFARDHIFKQLGVNYQ</sequence>
<dbReference type="SUPFAM" id="SSF51905">
    <property type="entry name" value="FAD/NAD(P)-binding domain"/>
    <property type="match status" value="1"/>
</dbReference>
<accession>A0A9P6AMB4</accession>
<dbReference type="AlphaFoldDB" id="A0A9P6AMB4"/>
<dbReference type="OrthoDB" id="2690153at2759"/>
<dbReference type="EMBL" id="MU129081">
    <property type="protein sequence ID" value="KAF9507421.1"/>
    <property type="molecule type" value="Genomic_DNA"/>
</dbReference>
<proteinExistence type="predicted"/>
<evidence type="ECO:0008006" key="3">
    <source>
        <dbReference type="Google" id="ProtNLM"/>
    </source>
</evidence>
<evidence type="ECO:0000313" key="1">
    <source>
        <dbReference type="EMBL" id="KAF9507421.1"/>
    </source>
</evidence>
<gene>
    <name evidence="1" type="ORF">BS47DRAFT_1366646</name>
</gene>
<organism evidence="1 2">
    <name type="scientific">Hydnum rufescens UP504</name>
    <dbReference type="NCBI Taxonomy" id="1448309"/>
    <lineage>
        <taxon>Eukaryota</taxon>
        <taxon>Fungi</taxon>
        <taxon>Dikarya</taxon>
        <taxon>Basidiomycota</taxon>
        <taxon>Agaricomycotina</taxon>
        <taxon>Agaricomycetes</taxon>
        <taxon>Cantharellales</taxon>
        <taxon>Hydnaceae</taxon>
        <taxon>Hydnum</taxon>
    </lineage>
</organism>
<protein>
    <recommendedName>
        <fullName evidence="3">FAD-binding domain-containing protein</fullName>
    </recommendedName>
</protein>
<dbReference type="Gene3D" id="3.50.50.60">
    <property type="entry name" value="FAD/NAD(P)-binding domain"/>
    <property type="match status" value="1"/>
</dbReference>